<dbReference type="Proteomes" id="UP000005239">
    <property type="component" value="Unassembled WGS sequence"/>
</dbReference>
<dbReference type="EnsemblMetazoa" id="PPA28058.1">
    <property type="protein sequence ID" value="PPA28058.1"/>
    <property type="gene ID" value="WBGene00117612"/>
</dbReference>
<proteinExistence type="predicted"/>
<evidence type="ECO:0000313" key="1">
    <source>
        <dbReference type="EnsemblMetazoa" id="PPA28058.1"/>
    </source>
</evidence>
<accession>A0A2A6B7Q4</accession>
<name>A0A2A6B7Q4_PRIPA</name>
<keyword evidence="2" id="KW-1185">Reference proteome</keyword>
<evidence type="ECO:0000313" key="2">
    <source>
        <dbReference type="Proteomes" id="UP000005239"/>
    </source>
</evidence>
<reference evidence="2" key="1">
    <citation type="journal article" date="2008" name="Nat. Genet.">
        <title>The Pristionchus pacificus genome provides a unique perspective on nematode lifestyle and parasitism.</title>
        <authorList>
            <person name="Dieterich C."/>
            <person name="Clifton S.W."/>
            <person name="Schuster L.N."/>
            <person name="Chinwalla A."/>
            <person name="Delehaunty K."/>
            <person name="Dinkelacker I."/>
            <person name="Fulton L."/>
            <person name="Fulton R."/>
            <person name="Godfrey J."/>
            <person name="Minx P."/>
            <person name="Mitreva M."/>
            <person name="Roeseler W."/>
            <person name="Tian H."/>
            <person name="Witte H."/>
            <person name="Yang S.P."/>
            <person name="Wilson R.K."/>
            <person name="Sommer R.J."/>
        </authorList>
    </citation>
    <scope>NUCLEOTIDE SEQUENCE [LARGE SCALE GENOMIC DNA]</scope>
    <source>
        <strain evidence="2">PS312</strain>
    </source>
</reference>
<dbReference type="AlphaFoldDB" id="A0A2A6B7Q4"/>
<accession>A0A8R1YHF1</accession>
<organism evidence="1 2">
    <name type="scientific">Pristionchus pacificus</name>
    <name type="common">Parasitic nematode worm</name>
    <dbReference type="NCBI Taxonomy" id="54126"/>
    <lineage>
        <taxon>Eukaryota</taxon>
        <taxon>Metazoa</taxon>
        <taxon>Ecdysozoa</taxon>
        <taxon>Nematoda</taxon>
        <taxon>Chromadorea</taxon>
        <taxon>Rhabditida</taxon>
        <taxon>Rhabditina</taxon>
        <taxon>Diplogasteromorpha</taxon>
        <taxon>Diplogasteroidea</taxon>
        <taxon>Neodiplogasteridae</taxon>
        <taxon>Pristionchus</taxon>
    </lineage>
</organism>
<sequence>MSSFAISSILNAPMENPSNISLYDDAVPFPECGICISHCACTDHNQFANYFESDVAFEFNDTENLAEANIEYVYEEEDNYAFVEVEENKEGEFEIVELEDYSEERPQQIEIEGIQEEVEIDEVGTTAADYEDNSDSDRCTTPVQNEWDERWEIIKNLEYTERHREMEFDAEEVAAMNYKDTCFTVIKNEEEFVIVVPFGDKPVYKSVVYPVSEEMMRDLFLTIPSWVGYRIRALATQEGFSEFGRFFEYNGSGYRLAALMRRALNAVKRPEMKKILDEMLPVEGEAEEIIEAPIGRIRAGRAKRNGAAEIDGRTPLGRRLPMRQKVLFREEEDGEERTAKRRRLDLELED</sequence>
<reference evidence="1" key="2">
    <citation type="submission" date="2022-06" db="UniProtKB">
        <authorList>
            <consortium name="EnsemblMetazoa"/>
        </authorList>
    </citation>
    <scope>IDENTIFICATION</scope>
    <source>
        <strain evidence="1">PS312</strain>
    </source>
</reference>
<protein>
    <submittedName>
        <fullName evidence="1">Uncharacterized protein</fullName>
    </submittedName>
</protein>
<gene>
    <name evidence="1" type="primary">WBGene00117612</name>
</gene>